<feature type="region of interest" description="Disordered" evidence="2">
    <location>
        <begin position="97"/>
        <end position="205"/>
    </location>
</feature>
<feature type="region of interest" description="Disordered" evidence="2">
    <location>
        <begin position="1"/>
        <end position="64"/>
    </location>
</feature>
<feature type="compositionally biased region" description="Polar residues" evidence="2">
    <location>
        <begin position="97"/>
        <end position="112"/>
    </location>
</feature>
<feature type="region of interest" description="Disordered" evidence="2">
    <location>
        <begin position="282"/>
        <end position="342"/>
    </location>
</feature>
<dbReference type="GO" id="GO:0055037">
    <property type="term" value="C:recycling endosome"/>
    <property type="evidence" value="ECO:0007669"/>
    <property type="project" value="TreeGrafter"/>
</dbReference>
<dbReference type="GO" id="GO:0005085">
    <property type="term" value="F:guanyl-nucleotide exchange factor activity"/>
    <property type="evidence" value="ECO:0007669"/>
    <property type="project" value="InterPro"/>
</dbReference>
<dbReference type="InterPro" id="IPR024224">
    <property type="entry name" value="DENND6"/>
</dbReference>
<sequence length="809" mass="89137">MHSESSRSPTKRPSPLHLDSPSKERTDPMSVKGTPRARSHASMASLENGRDENVERDCNGLDRTGGYMAYVASTNTSKIASSPESITLSAQTARMGSLTLQQEARDLQQSIGEDTPCRLAPASVPRRKSSATSTSTVTRSRTLPRGRRSSNNASGTDSHDDQGPATPTRPRRASMKRGSSSFSMDPLDSEDIAGPSDARRQSFRQPSQLIAPDVASRMKRWVEEIVVCNFDLDRGPIVERRMLGRPWAKGEKANIAFSAFPDTSLFAEGHISYSFKIRAPAEDQGPEADPSYFDPGDNRKPSECFTPNRSPPGDRDSGFFGPVTEAPETPLANKTIPSKGETADEYRKWDERGRKWLYGYVWFQQRKDKSIVRGYMQRSIVILSHFAFPSLFEGVLGKMAPIYFTYGYPALEAACHGIAGWPDPVPGATLELPLLTEILSVELPGTNEAPQMQKTRPTKHAQATPLILASLPTGTPLRAFADFLPSLWHIWECLVLGEPLLVIAPDPRTCSHIVWWIRDLIRPIPTSNLDLRPYLHIHDLDFRLIVNGNKPPSGVVVGVTNPFFRNAASHWPNIISVVQPGSNEPGSATGLPQTPQGFISKRKRHVSKDRVLLKRLEQLVAAGQLDDDAGNEALRHHFHQLTEKMLAPLNRFVSSLIPPSAKTPVTPFSLSAFLQHLKALAPNPLQFRSKGLLSKGKVETEFYTTFCTVGCFMTWYQDHLTSVQARRGSLGIGSWPDVEWSLAHTAAQARLSESADSSLGSSSSTMDSRDSTPRSSVGSIYRSPDLNGQAAARKNSAGAFWTIEPKRRI</sequence>
<dbReference type="InterPro" id="IPR037516">
    <property type="entry name" value="Tripartite_DENN"/>
</dbReference>
<dbReference type="PANTHER" id="PTHR13677">
    <property type="entry name" value="LD41638P"/>
    <property type="match status" value="1"/>
</dbReference>
<reference evidence="4" key="1">
    <citation type="submission" date="2020-07" db="EMBL/GenBank/DDBJ databases">
        <title>Draft Genome Sequence of a Deep-Sea Yeast, Naganishia (Cryptococcus) liquefaciens strain N6.</title>
        <authorList>
            <person name="Han Y.W."/>
            <person name="Kajitani R."/>
            <person name="Morimoto H."/>
            <person name="Parhat M."/>
            <person name="Tsubouchi H."/>
            <person name="Bakenova O."/>
            <person name="Ogata M."/>
            <person name="Argunhan B."/>
            <person name="Aoki R."/>
            <person name="Kajiwara S."/>
            <person name="Itoh T."/>
            <person name="Iwasaki H."/>
        </authorList>
    </citation>
    <scope>NUCLEOTIDE SEQUENCE</scope>
    <source>
        <strain evidence="4">N6</strain>
    </source>
</reference>
<dbReference type="EMBL" id="BLZA01000013">
    <property type="protein sequence ID" value="GHJ85734.1"/>
    <property type="molecule type" value="Genomic_DNA"/>
</dbReference>
<evidence type="ECO:0000313" key="5">
    <source>
        <dbReference type="Proteomes" id="UP000620104"/>
    </source>
</evidence>
<proteinExistence type="inferred from homology"/>
<gene>
    <name evidence="4" type="ORF">NliqN6_2136</name>
</gene>
<feature type="compositionally biased region" description="Low complexity" evidence="2">
    <location>
        <begin position="753"/>
        <end position="766"/>
    </location>
</feature>
<feature type="compositionally biased region" description="Basic and acidic residues" evidence="2">
    <location>
        <begin position="48"/>
        <end position="60"/>
    </location>
</feature>
<feature type="domain" description="UDENN" evidence="3">
    <location>
        <begin position="223"/>
        <end position="721"/>
    </location>
</feature>
<accession>A0A8H3YDV0</accession>
<evidence type="ECO:0000313" key="4">
    <source>
        <dbReference type="EMBL" id="GHJ85734.1"/>
    </source>
</evidence>
<dbReference type="Proteomes" id="UP000620104">
    <property type="component" value="Unassembled WGS sequence"/>
</dbReference>
<comment type="caution">
    <text evidence="4">The sequence shown here is derived from an EMBL/GenBank/DDBJ whole genome shotgun (WGS) entry which is preliminary data.</text>
</comment>
<name>A0A8H3YDV0_9TREE</name>
<feature type="region of interest" description="Disordered" evidence="2">
    <location>
        <begin position="582"/>
        <end position="601"/>
    </location>
</feature>
<feature type="region of interest" description="Disordered" evidence="2">
    <location>
        <begin position="753"/>
        <end position="784"/>
    </location>
</feature>
<dbReference type="OrthoDB" id="10265409at2759"/>
<dbReference type="PANTHER" id="PTHR13677:SF0">
    <property type="entry name" value="LD41638P"/>
    <property type="match status" value="1"/>
</dbReference>
<dbReference type="PROSITE" id="PS50211">
    <property type="entry name" value="DENN"/>
    <property type="match status" value="1"/>
</dbReference>
<evidence type="ECO:0000256" key="2">
    <source>
        <dbReference type="SAM" id="MobiDB-lite"/>
    </source>
</evidence>
<evidence type="ECO:0000256" key="1">
    <source>
        <dbReference type="ARBA" id="ARBA00007159"/>
    </source>
</evidence>
<protein>
    <recommendedName>
        <fullName evidence="3">UDENN domain-containing protein</fullName>
    </recommendedName>
</protein>
<comment type="similarity">
    <text evidence="1">Belongs to the DENND6 family.</text>
</comment>
<feature type="compositionally biased region" description="Low complexity" evidence="2">
    <location>
        <begin position="130"/>
        <end position="141"/>
    </location>
</feature>
<organism evidence="4 5">
    <name type="scientific">Naganishia liquefaciens</name>
    <dbReference type="NCBI Taxonomy" id="104408"/>
    <lineage>
        <taxon>Eukaryota</taxon>
        <taxon>Fungi</taxon>
        <taxon>Dikarya</taxon>
        <taxon>Basidiomycota</taxon>
        <taxon>Agaricomycotina</taxon>
        <taxon>Tremellomycetes</taxon>
        <taxon>Filobasidiales</taxon>
        <taxon>Filobasidiaceae</taxon>
        <taxon>Naganishia</taxon>
    </lineage>
</organism>
<evidence type="ECO:0000259" key="3">
    <source>
        <dbReference type="PROSITE" id="PS50211"/>
    </source>
</evidence>
<feature type="compositionally biased region" description="Polar residues" evidence="2">
    <location>
        <begin position="582"/>
        <end position="597"/>
    </location>
</feature>
<keyword evidence="5" id="KW-1185">Reference proteome</keyword>
<dbReference type="AlphaFoldDB" id="A0A8H3YDV0"/>